<accession>A0A450S8Q8</accession>
<evidence type="ECO:0000256" key="3">
    <source>
        <dbReference type="ARBA" id="ARBA00022475"/>
    </source>
</evidence>
<protein>
    <submittedName>
        <fullName evidence="8">Multisubunit sodium/proton antiporter, MrpE subunit</fullName>
    </submittedName>
</protein>
<keyword evidence="3" id="KW-1003">Cell membrane</keyword>
<keyword evidence="4 7" id="KW-0812">Transmembrane</keyword>
<dbReference type="GO" id="GO:0008324">
    <property type="term" value="F:monoatomic cation transmembrane transporter activity"/>
    <property type="evidence" value="ECO:0007669"/>
    <property type="project" value="InterPro"/>
</dbReference>
<feature type="transmembrane region" description="Helical" evidence="7">
    <location>
        <begin position="31"/>
        <end position="51"/>
    </location>
</feature>
<comment type="similarity">
    <text evidence="2">Belongs to the CPA3 antiporters (TC 2.A.63) subunit E family.</text>
</comment>
<sequence>MVSYSGKSIIGLGSVLAALWLVLSGMFEAKLLALGLVSVVFVTYISVRMGVAEHEGDAIHAHIGLMRYYLYWIWLIGEIVKSSIDVCRLVLHPRCPISPVMVEIEGTQRTDVGRVNYANSITRTPGTVTADIRGNRFLVHALTRKAALDLEAGEMDRRVSNLEHAR</sequence>
<gene>
    <name evidence="8" type="ORF">BECKDK2373C_GA0170839_102117</name>
</gene>
<reference evidence="8" key="1">
    <citation type="submission" date="2019-02" db="EMBL/GenBank/DDBJ databases">
        <authorList>
            <person name="Gruber-Vodicka R. H."/>
            <person name="Seah K. B. B."/>
        </authorList>
    </citation>
    <scope>NUCLEOTIDE SEQUENCE</scope>
    <source>
        <strain evidence="8">BECK_DK161</strain>
    </source>
</reference>
<evidence type="ECO:0000256" key="6">
    <source>
        <dbReference type="ARBA" id="ARBA00023136"/>
    </source>
</evidence>
<dbReference type="PANTHER" id="PTHR34584:SF1">
    <property type="entry name" value="NA(+)_H(+) ANTIPORTER SUBUNIT E1"/>
    <property type="match status" value="1"/>
</dbReference>
<evidence type="ECO:0000256" key="7">
    <source>
        <dbReference type="SAM" id="Phobius"/>
    </source>
</evidence>
<evidence type="ECO:0000256" key="1">
    <source>
        <dbReference type="ARBA" id="ARBA00004651"/>
    </source>
</evidence>
<evidence type="ECO:0000256" key="5">
    <source>
        <dbReference type="ARBA" id="ARBA00022989"/>
    </source>
</evidence>
<dbReference type="EMBL" id="CAADEY010000021">
    <property type="protein sequence ID" value="VFJ48271.1"/>
    <property type="molecule type" value="Genomic_DNA"/>
</dbReference>
<proteinExistence type="inferred from homology"/>
<evidence type="ECO:0000256" key="2">
    <source>
        <dbReference type="ARBA" id="ARBA00006228"/>
    </source>
</evidence>
<comment type="subcellular location">
    <subcellularLocation>
        <location evidence="1">Cell membrane</location>
        <topology evidence="1">Multi-pass membrane protein</topology>
    </subcellularLocation>
</comment>
<keyword evidence="6 7" id="KW-0472">Membrane</keyword>
<organism evidence="8">
    <name type="scientific">Candidatus Kentrum sp. DK</name>
    <dbReference type="NCBI Taxonomy" id="2126562"/>
    <lineage>
        <taxon>Bacteria</taxon>
        <taxon>Pseudomonadati</taxon>
        <taxon>Pseudomonadota</taxon>
        <taxon>Gammaproteobacteria</taxon>
        <taxon>Candidatus Kentrum</taxon>
    </lineage>
</organism>
<keyword evidence="5 7" id="KW-1133">Transmembrane helix</keyword>
<name>A0A450S8Q8_9GAMM</name>
<dbReference type="InterPro" id="IPR002758">
    <property type="entry name" value="Cation_antiport_E"/>
</dbReference>
<evidence type="ECO:0000313" key="8">
    <source>
        <dbReference type="EMBL" id="VFJ48271.1"/>
    </source>
</evidence>
<dbReference type="Pfam" id="PF01899">
    <property type="entry name" value="MNHE"/>
    <property type="match status" value="1"/>
</dbReference>
<dbReference type="PANTHER" id="PTHR34584">
    <property type="entry name" value="NA(+)/H(+) ANTIPORTER SUBUNIT E1"/>
    <property type="match status" value="1"/>
</dbReference>
<evidence type="ECO:0000256" key="4">
    <source>
        <dbReference type="ARBA" id="ARBA00022692"/>
    </source>
</evidence>
<dbReference type="AlphaFoldDB" id="A0A450S8Q8"/>
<dbReference type="GO" id="GO:0005886">
    <property type="term" value="C:plasma membrane"/>
    <property type="evidence" value="ECO:0007669"/>
    <property type="project" value="UniProtKB-SubCell"/>
</dbReference>